<keyword evidence="2" id="KW-1185">Reference proteome</keyword>
<gene>
    <name evidence="1" type="ORF">CJ014_14930</name>
</gene>
<dbReference type="AlphaFoldDB" id="A0A2G9WVA3"/>
<dbReference type="RefSeq" id="WP_100081284.1">
    <property type="nucleotide sequence ID" value="NZ_NQVN01000009.1"/>
</dbReference>
<protein>
    <submittedName>
        <fullName evidence="1">Uncharacterized protein</fullName>
    </submittedName>
</protein>
<dbReference type="Proteomes" id="UP000231070">
    <property type="component" value="Unassembled WGS sequence"/>
</dbReference>
<reference evidence="1 2" key="1">
    <citation type="submission" date="2017-08" db="EMBL/GenBank/DDBJ databases">
        <title>Pleomorphomonas carboxidotrophicus sp. nov., a new mesophilic hydrogenogenic carboxidotroph.</title>
        <authorList>
            <person name="Esquivel-Elizondo S."/>
            <person name="Krajmalnik-Brown R."/>
            <person name="Maldonado J."/>
        </authorList>
    </citation>
    <scope>NUCLEOTIDE SEQUENCE [LARGE SCALE GENOMIC DNA]</scope>
    <source>
        <strain evidence="1 2">SVCO-16</strain>
    </source>
</reference>
<name>A0A2G9WVA3_9HYPH</name>
<evidence type="ECO:0000313" key="2">
    <source>
        <dbReference type="Proteomes" id="UP000231070"/>
    </source>
</evidence>
<sequence>MAVADAQELRRLIGVVESKLAALPKGTDGDAHTLFHFRASEALRDLAKEEGARSGGSRWDRNRLSLGGVKATCTYGAAGVMRNWVAAAKRHLRKIEVA</sequence>
<comment type="caution">
    <text evidence="1">The sequence shown here is derived from an EMBL/GenBank/DDBJ whole genome shotgun (WGS) entry which is preliminary data.</text>
</comment>
<accession>A0A2G9WVA3</accession>
<evidence type="ECO:0000313" key="1">
    <source>
        <dbReference type="EMBL" id="PIO98609.1"/>
    </source>
</evidence>
<dbReference type="OrthoDB" id="8450775at2"/>
<organism evidence="1 2">
    <name type="scientific">Pleomorphomonas carboxyditropha</name>
    <dbReference type="NCBI Taxonomy" id="2023338"/>
    <lineage>
        <taxon>Bacteria</taxon>
        <taxon>Pseudomonadati</taxon>
        <taxon>Pseudomonadota</taxon>
        <taxon>Alphaproteobacteria</taxon>
        <taxon>Hyphomicrobiales</taxon>
        <taxon>Pleomorphomonadaceae</taxon>
        <taxon>Pleomorphomonas</taxon>
    </lineage>
</organism>
<proteinExistence type="predicted"/>
<dbReference type="EMBL" id="NQVN01000009">
    <property type="protein sequence ID" value="PIO98609.1"/>
    <property type="molecule type" value="Genomic_DNA"/>
</dbReference>